<dbReference type="AlphaFoldDB" id="A0A392SF54"/>
<feature type="non-terminal residue" evidence="1">
    <location>
        <position position="59"/>
    </location>
</feature>
<evidence type="ECO:0000313" key="2">
    <source>
        <dbReference type="Proteomes" id="UP000265520"/>
    </source>
</evidence>
<comment type="caution">
    <text evidence="1">The sequence shown here is derived from an EMBL/GenBank/DDBJ whole genome shotgun (WGS) entry which is preliminary data.</text>
</comment>
<proteinExistence type="predicted"/>
<dbReference type="Proteomes" id="UP000265520">
    <property type="component" value="Unassembled WGS sequence"/>
</dbReference>
<keyword evidence="2" id="KW-1185">Reference proteome</keyword>
<name>A0A392SF54_9FABA</name>
<sequence>MSNVIKIAIQIVESYNLAFLHVLASKIVLKIAGEGDRRRIVVLDRKTVGTPFVPILGDE</sequence>
<organism evidence="1 2">
    <name type="scientific">Trifolium medium</name>
    <dbReference type="NCBI Taxonomy" id="97028"/>
    <lineage>
        <taxon>Eukaryota</taxon>
        <taxon>Viridiplantae</taxon>
        <taxon>Streptophyta</taxon>
        <taxon>Embryophyta</taxon>
        <taxon>Tracheophyta</taxon>
        <taxon>Spermatophyta</taxon>
        <taxon>Magnoliopsida</taxon>
        <taxon>eudicotyledons</taxon>
        <taxon>Gunneridae</taxon>
        <taxon>Pentapetalae</taxon>
        <taxon>rosids</taxon>
        <taxon>fabids</taxon>
        <taxon>Fabales</taxon>
        <taxon>Fabaceae</taxon>
        <taxon>Papilionoideae</taxon>
        <taxon>50 kb inversion clade</taxon>
        <taxon>NPAAA clade</taxon>
        <taxon>Hologalegina</taxon>
        <taxon>IRL clade</taxon>
        <taxon>Trifolieae</taxon>
        <taxon>Trifolium</taxon>
    </lineage>
</organism>
<reference evidence="1 2" key="1">
    <citation type="journal article" date="2018" name="Front. Plant Sci.">
        <title>Red Clover (Trifolium pratense) and Zigzag Clover (T. medium) - A Picture of Genomic Similarities and Differences.</title>
        <authorList>
            <person name="Dluhosova J."/>
            <person name="Istvanek J."/>
            <person name="Nedelnik J."/>
            <person name="Repkova J."/>
        </authorList>
    </citation>
    <scope>NUCLEOTIDE SEQUENCE [LARGE SCALE GENOMIC DNA]</scope>
    <source>
        <strain evidence="2">cv. 10/8</strain>
        <tissue evidence="1">Leaf</tissue>
    </source>
</reference>
<accession>A0A392SF54</accession>
<protein>
    <submittedName>
        <fullName evidence="1">Uncharacterized protein</fullName>
    </submittedName>
</protein>
<dbReference type="EMBL" id="LXQA010373414">
    <property type="protein sequence ID" value="MCI47518.1"/>
    <property type="molecule type" value="Genomic_DNA"/>
</dbReference>
<evidence type="ECO:0000313" key="1">
    <source>
        <dbReference type="EMBL" id="MCI47518.1"/>
    </source>
</evidence>